<gene>
    <name evidence="3" type="ORF">BD626DRAFT_634720</name>
</gene>
<dbReference type="PANTHER" id="PTHR44144:SF1">
    <property type="entry name" value="DNAJ HOMOLOG SUBFAMILY C MEMBER 9"/>
    <property type="match status" value="1"/>
</dbReference>
<dbReference type="InterPro" id="IPR018253">
    <property type="entry name" value="DnaJ_domain_CS"/>
</dbReference>
<dbReference type="InterPro" id="IPR036869">
    <property type="entry name" value="J_dom_sf"/>
</dbReference>
<dbReference type="SUPFAM" id="SSF46565">
    <property type="entry name" value="Chaperone J-domain"/>
    <property type="match status" value="1"/>
</dbReference>
<dbReference type="EMBL" id="VDMD01000045">
    <property type="protein sequence ID" value="TRM57581.1"/>
    <property type="molecule type" value="Genomic_DNA"/>
</dbReference>
<accession>A0A550BYF0</accession>
<comment type="caution">
    <text evidence="3">The sequence shown here is derived from an EMBL/GenBank/DDBJ whole genome shotgun (WGS) entry which is preliminary data.</text>
</comment>
<dbReference type="InterPro" id="IPR056453">
    <property type="entry name" value="HTH_DNAJC9"/>
</dbReference>
<dbReference type="InterPro" id="IPR001623">
    <property type="entry name" value="DnaJ_domain"/>
</dbReference>
<dbReference type="InterPro" id="IPR052594">
    <property type="entry name" value="J_domain-containing_protein"/>
</dbReference>
<dbReference type="SMART" id="SM00271">
    <property type="entry name" value="DnaJ"/>
    <property type="match status" value="1"/>
</dbReference>
<reference evidence="3 4" key="1">
    <citation type="journal article" date="2019" name="New Phytol.">
        <title>Comparative genomics reveals unique wood-decay strategies and fruiting body development in the Schizophyllaceae.</title>
        <authorList>
            <person name="Almasi E."/>
            <person name="Sahu N."/>
            <person name="Krizsan K."/>
            <person name="Balint B."/>
            <person name="Kovacs G.M."/>
            <person name="Kiss B."/>
            <person name="Cseklye J."/>
            <person name="Drula E."/>
            <person name="Henrissat B."/>
            <person name="Nagy I."/>
            <person name="Chovatia M."/>
            <person name="Adam C."/>
            <person name="LaButti K."/>
            <person name="Lipzen A."/>
            <person name="Riley R."/>
            <person name="Grigoriev I.V."/>
            <person name="Nagy L.G."/>
        </authorList>
    </citation>
    <scope>NUCLEOTIDE SEQUENCE [LARGE SCALE GENOMIC DNA]</scope>
    <source>
        <strain evidence="3 4">NL-1724</strain>
    </source>
</reference>
<dbReference type="Proteomes" id="UP000320762">
    <property type="component" value="Unassembled WGS sequence"/>
</dbReference>
<sequence>MDRDDPITQFFPGDENVDLYAVFSLPNAATVDEIRKSYRRLALVHHPDKHTNSSETAKADAALKFQQVGFAYAVLSDEKRRKRYDQTGRTDEGFDDVTGEDGWEAYFEDLFDRVTRGKLDEMKKEYQGSLEEVEDIKSAYIQTDGDIGEIMTYIPHSTHDDEARFIIIISGLIAKGDIPTLKTWERSSKDEKARLVRKKQSDEEAAEAEKLAKELGVWDEFYGTGKMGQRRGKGKGKAAAPADDDEEDTSALQALILKKKQKSMSSSFLDGLAAKYTEPPKSKARGKKRGKAEGDEGEEASPRKRKKASVPDPPDIDDDEFAKIQARLTKGKASSKEQSKAPRSKGKTRR</sequence>
<organism evidence="3 4">
    <name type="scientific">Schizophyllum amplum</name>
    <dbReference type="NCBI Taxonomy" id="97359"/>
    <lineage>
        <taxon>Eukaryota</taxon>
        <taxon>Fungi</taxon>
        <taxon>Dikarya</taxon>
        <taxon>Basidiomycota</taxon>
        <taxon>Agaricomycotina</taxon>
        <taxon>Agaricomycetes</taxon>
        <taxon>Agaricomycetidae</taxon>
        <taxon>Agaricales</taxon>
        <taxon>Schizophyllaceae</taxon>
        <taxon>Schizophyllum</taxon>
    </lineage>
</organism>
<dbReference type="GO" id="GO:0031072">
    <property type="term" value="F:heat shock protein binding"/>
    <property type="evidence" value="ECO:0007669"/>
    <property type="project" value="TreeGrafter"/>
</dbReference>
<evidence type="ECO:0000313" key="3">
    <source>
        <dbReference type="EMBL" id="TRM57581.1"/>
    </source>
</evidence>
<evidence type="ECO:0000259" key="2">
    <source>
        <dbReference type="PROSITE" id="PS50076"/>
    </source>
</evidence>
<dbReference type="PANTHER" id="PTHR44144">
    <property type="entry name" value="DNAJ HOMOLOG SUBFAMILY C MEMBER 9"/>
    <property type="match status" value="1"/>
</dbReference>
<dbReference type="Gene3D" id="1.10.287.110">
    <property type="entry name" value="DnaJ domain"/>
    <property type="match status" value="1"/>
</dbReference>
<dbReference type="AlphaFoldDB" id="A0A550BYF0"/>
<keyword evidence="4" id="KW-1185">Reference proteome</keyword>
<evidence type="ECO:0000313" key="4">
    <source>
        <dbReference type="Proteomes" id="UP000320762"/>
    </source>
</evidence>
<dbReference type="GO" id="GO:0005737">
    <property type="term" value="C:cytoplasm"/>
    <property type="evidence" value="ECO:0007669"/>
    <property type="project" value="TreeGrafter"/>
</dbReference>
<feature type="domain" description="J" evidence="2">
    <location>
        <begin position="18"/>
        <end position="88"/>
    </location>
</feature>
<dbReference type="OrthoDB" id="110024at2759"/>
<evidence type="ECO:0000256" key="1">
    <source>
        <dbReference type="SAM" id="MobiDB-lite"/>
    </source>
</evidence>
<dbReference type="GO" id="GO:0005634">
    <property type="term" value="C:nucleus"/>
    <property type="evidence" value="ECO:0007669"/>
    <property type="project" value="TreeGrafter"/>
</dbReference>
<dbReference type="PROSITE" id="PS50076">
    <property type="entry name" value="DNAJ_2"/>
    <property type="match status" value="1"/>
</dbReference>
<feature type="region of interest" description="Disordered" evidence="1">
    <location>
        <begin position="226"/>
        <end position="247"/>
    </location>
</feature>
<dbReference type="PROSITE" id="PS00636">
    <property type="entry name" value="DNAJ_1"/>
    <property type="match status" value="1"/>
</dbReference>
<dbReference type="PRINTS" id="PR00625">
    <property type="entry name" value="JDOMAIN"/>
</dbReference>
<dbReference type="CDD" id="cd06257">
    <property type="entry name" value="DnaJ"/>
    <property type="match status" value="1"/>
</dbReference>
<name>A0A550BYF0_9AGAR</name>
<feature type="region of interest" description="Disordered" evidence="1">
    <location>
        <begin position="271"/>
        <end position="350"/>
    </location>
</feature>
<dbReference type="Pfam" id="PF00226">
    <property type="entry name" value="DnaJ"/>
    <property type="match status" value="1"/>
</dbReference>
<dbReference type="Pfam" id="PF23302">
    <property type="entry name" value="HTH_DNAJC9"/>
    <property type="match status" value="1"/>
</dbReference>
<proteinExistence type="predicted"/>
<protein>
    <recommendedName>
        <fullName evidence="2">J domain-containing protein</fullName>
    </recommendedName>
</protein>